<feature type="compositionally biased region" description="Polar residues" evidence="1">
    <location>
        <begin position="138"/>
        <end position="160"/>
    </location>
</feature>
<gene>
    <name evidence="2" type="ORF">GGP41_001856</name>
</gene>
<proteinExistence type="predicted"/>
<evidence type="ECO:0000313" key="3">
    <source>
        <dbReference type="Proteomes" id="UP000624244"/>
    </source>
</evidence>
<evidence type="ECO:0000256" key="1">
    <source>
        <dbReference type="SAM" id="MobiDB-lite"/>
    </source>
</evidence>
<feature type="region of interest" description="Disordered" evidence="1">
    <location>
        <begin position="137"/>
        <end position="162"/>
    </location>
</feature>
<reference evidence="2" key="1">
    <citation type="submission" date="2019-11" db="EMBL/GenBank/DDBJ databases">
        <title>Bipolaris sorokiniana Genome sequencing.</title>
        <authorList>
            <person name="Wang H."/>
        </authorList>
    </citation>
    <scope>NUCLEOTIDE SEQUENCE</scope>
</reference>
<dbReference type="EMBL" id="WNKQ01000002">
    <property type="protein sequence ID" value="KAF5853292.1"/>
    <property type="molecule type" value="Genomic_DNA"/>
</dbReference>
<sequence>MSPAGRRNRQNATRPLGSLSQPLPESTRVLCLECTRMPSAHHHGKVAWPPGRAGDLGKRKRTLRESGCVSENFIWACASDRYDGYPADGTLQLAYMIHESNHPHSIRPLLSRHVPAYVYSRRPACLQIPAGADLLSSRPGNGNMSNGAATPTPPGHSTAQAAHRGVPTTKSLVPIHLKQFIRLPTWMVTPSCSRAYHTRSPLKKSNLPTTAIAVR</sequence>
<name>A0A8H6DZ16_COCSA</name>
<feature type="region of interest" description="Disordered" evidence="1">
    <location>
        <begin position="1"/>
        <end position="21"/>
    </location>
</feature>
<evidence type="ECO:0000313" key="2">
    <source>
        <dbReference type="EMBL" id="KAF5853292.1"/>
    </source>
</evidence>
<organism evidence="2 3">
    <name type="scientific">Cochliobolus sativus</name>
    <name type="common">Common root rot and spot blotch fungus</name>
    <name type="synonym">Bipolaris sorokiniana</name>
    <dbReference type="NCBI Taxonomy" id="45130"/>
    <lineage>
        <taxon>Eukaryota</taxon>
        <taxon>Fungi</taxon>
        <taxon>Dikarya</taxon>
        <taxon>Ascomycota</taxon>
        <taxon>Pezizomycotina</taxon>
        <taxon>Dothideomycetes</taxon>
        <taxon>Pleosporomycetidae</taxon>
        <taxon>Pleosporales</taxon>
        <taxon>Pleosporineae</taxon>
        <taxon>Pleosporaceae</taxon>
        <taxon>Bipolaris</taxon>
    </lineage>
</organism>
<comment type="caution">
    <text evidence="2">The sequence shown here is derived from an EMBL/GenBank/DDBJ whole genome shotgun (WGS) entry which is preliminary data.</text>
</comment>
<dbReference type="AlphaFoldDB" id="A0A8H6DZ16"/>
<protein>
    <submittedName>
        <fullName evidence="2">Uncharacterized protein</fullName>
    </submittedName>
</protein>
<dbReference type="Proteomes" id="UP000624244">
    <property type="component" value="Unassembled WGS sequence"/>
</dbReference>
<feature type="compositionally biased region" description="Polar residues" evidence="1">
    <location>
        <begin position="10"/>
        <end position="21"/>
    </location>
</feature>
<accession>A0A8H6DZ16</accession>